<dbReference type="Proteomes" id="UP000325438">
    <property type="component" value="Unassembled WGS sequence"/>
</dbReference>
<sequence length="66" mass="8010">MRGATRFRGICLAGHCRRRRWSDCCWSDWWRIEPNCYQRWERAVGAGLLAMQAPRYIRYSELMLSR</sequence>
<name>A0A5N7JWD5_9PSED</name>
<evidence type="ECO:0000313" key="1">
    <source>
        <dbReference type="EMBL" id="MPQ85700.1"/>
    </source>
</evidence>
<dbReference type="AlphaFoldDB" id="A0A5N7JWD5"/>
<proteinExistence type="predicted"/>
<evidence type="ECO:0000313" key="2">
    <source>
        <dbReference type="Proteomes" id="UP000325438"/>
    </source>
</evidence>
<reference evidence="1 2" key="1">
    <citation type="submission" date="2019-09" db="EMBL/GenBank/DDBJ databases">
        <title>The draft genomes of Allium pathogen Pseudomonas sp.</title>
        <authorList>
            <person name="Fujikawa T."/>
            <person name="Sawada H."/>
        </authorList>
    </citation>
    <scope>NUCLEOTIDE SEQUENCE [LARGE SCALE GENOMIC DNA]</scope>
    <source>
        <strain evidence="1 2">MAFF 730085</strain>
    </source>
</reference>
<dbReference type="EMBL" id="VUBA01000108">
    <property type="protein sequence ID" value="MPQ85700.1"/>
    <property type="molecule type" value="Genomic_DNA"/>
</dbReference>
<gene>
    <name evidence="1" type="ORF">F0170_17880</name>
</gene>
<comment type="caution">
    <text evidence="1">The sequence shown here is derived from an EMBL/GenBank/DDBJ whole genome shotgun (WGS) entry which is preliminary data.</text>
</comment>
<organism evidence="1 2">
    <name type="scientific">Pseudomonas kitaguniensis</name>
    <dbReference type="NCBI Taxonomy" id="2607908"/>
    <lineage>
        <taxon>Bacteria</taxon>
        <taxon>Pseudomonadati</taxon>
        <taxon>Pseudomonadota</taxon>
        <taxon>Gammaproteobacteria</taxon>
        <taxon>Pseudomonadales</taxon>
        <taxon>Pseudomonadaceae</taxon>
        <taxon>Pseudomonas</taxon>
    </lineage>
</organism>
<feature type="non-terminal residue" evidence="1">
    <location>
        <position position="66"/>
    </location>
</feature>
<accession>A0A5N7JWD5</accession>
<protein>
    <submittedName>
        <fullName evidence="1">Uncharacterized protein</fullName>
    </submittedName>
</protein>